<organism evidence="1 2">
    <name type="scientific">Sorangium cellulosum</name>
    <name type="common">Polyangium cellulosum</name>
    <dbReference type="NCBI Taxonomy" id="56"/>
    <lineage>
        <taxon>Bacteria</taxon>
        <taxon>Pseudomonadati</taxon>
        <taxon>Myxococcota</taxon>
        <taxon>Polyangia</taxon>
        <taxon>Polyangiales</taxon>
        <taxon>Polyangiaceae</taxon>
        <taxon>Sorangium</taxon>
    </lineage>
</organism>
<accession>A0A150PGB4</accession>
<dbReference type="EMBL" id="JELX01002647">
    <property type="protein sequence ID" value="KYF54717.1"/>
    <property type="molecule type" value="Genomic_DNA"/>
</dbReference>
<proteinExistence type="predicted"/>
<gene>
    <name evidence="1" type="ORF">BE04_07060</name>
</gene>
<comment type="caution">
    <text evidence="1">The sequence shown here is derived from an EMBL/GenBank/DDBJ whole genome shotgun (WGS) entry which is preliminary data.</text>
</comment>
<sequence>MLYADEATVYRYSSGEGLQERLKQQAASLFSWIHPDAPEDPCFLRRNGDVLLVTISHEREAYMLLSEDEIQIARRGFPELASILQKE</sequence>
<protein>
    <submittedName>
        <fullName evidence="1">Uncharacterized protein</fullName>
    </submittedName>
</protein>
<evidence type="ECO:0000313" key="2">
    <source>
        <dbReference type="Proteomes" id="UP000075604"/>
    </source>
</evidence>
<dbReference type="AlphaFoldDB" id="A0A150PGB4"/>
<evidence type="ECO:0000313" key="1">
    <source>
        <dbReference type="EMBL" id="KYF54717.1"/>
    </source>
</evidence>
<name>A0A150PGB4_SORCE</name>
<reference evidence="1 2" key="1">
    <citation type="submission" date="2014-02" db="EMBL/GenBank/DDBJ databases">
        <title>The small core and large imbalanced accessory genome model reveals a collaborative survival strategy of Sorangium cellulosum strains in nature.</title>
        <authorList>
            <person name="Han K."/>
            <person name="Peng R."/>
            <person name="Blom J."/>
            <person name="Li Y.-Z."/>
        </authorList>
    </citation>
    <scope>NUCLEOTIDE SEQUENCE [LARGE SCALE GENOMIC DNA]</scope>
    <source>
        <strain evidence="1 2">So0157-18</strain>
    </source>
</reference>
<dbReference type="Proteomes" id="UP000075604">
    <property type="component" value="Unassembled WGS sequence"/>
</dbReference>